<dbReference type="CDD" id="cd06318">
    <property type="entry name" value="PBP1_ABC_D-talitol-like"/>
    <property type="match status" value="1"/>
</dbReference>
<dbReference type="InterPro" id="IPR025997">
    <property type="entry name" value="SBP_2_dom"/>
</dbReference>
<sequence>MKKKFLPLLIALAFSLVLLSGCGSSTTDSKGASSKTSSDNQTSAAAPEITQAMLDSKPEEPVGQKDQFKGLTIGFSQRNLAGSEWYENLIRVAKLEADYLGVKLVVLDAQSNLAKQVSDIENLISQNVDAIILNPQDSTGVLPAVKKIHDAKIPLIVVNSALDPSGAPFTFVSTYAFNTGYKSGMELAKAVDKKYGWKDEIKAVVLSANPQELESDQRRWGQLAGYNDYMLQKYGKSNLKVVAYDYYKWLPDEALAKMQDILQAHPDIDVVFAACDGGTQGVVPALKAANLLGKVLVTSIDARKTVLQWIKDGDKGIVASVSNDPRLMGKWAVFFAAHAAKGYVTPATFYVPNPAINTENVDKYLDPNSKY</sequence>
<dbReference type="EMBL" id="PVXL01000008">
    <property type="protein sequence ID" value="PRR77454.1"/>
    <property type="molecule type" value="Genomic_DNA"/>
</dbReference>
<comment type="similarity">
    <text evidence="2">Belongs to the bacterial solute-binding protein 2 family.</text>
</comment>
<evidence type="ECO:0000313" key="8">
    <source>
        <dbReference type="Proteomes" id="UP000239430"/>
    </source>
</evidence>
<feature type="region of interest" description="Disordered" evidence="4">
    <location>
        <begin position="25"/>
        <end position="45"/>
    </location>
</feature>
<dbReference type="PANTHER" id="PTHR46847:SF1">
    <property type="entry name" value="D-ALLOSE-BINDING PERIPLASMIC PROTEIN-RELATED"/>
    <property type="match status" value="1"/>
</dbReference>
<organism evidence="7 8">
    <name type="scientific">Neomoorella stamsii</name>
    <dbReference type="NCBI Taxonomy" id="1266720"/>
    <lineage>
        <taxon>Bacteria</taxon>
        <taxon>Bacillati</taxon>
        <taxon>Bacillota</taxon>
        <taxon>Clostridia</taxon>
        <taxon>Neomoorellales</taxon>
        <taxon>Neomoorellaceae</taxon>
        <taxon>Neomoorella</taxon>
    </lineage>
</organism>
<dbReference type="PANTHER" id="PTHR46847">
    <property type="entry name" value="D-ALLOSE-BINDING PERIPLASMIC PROTEIN-RELATED"/>
    <property type="match status" value="1"/>
</dbReference>
<dbReference type="GO" id="GO:0030246">
    <property type="term" value="F:carbohydrate binding"/>
    <property type="evidence" value="ECO:0007669"/>
    <property type="project" value="UniProtKB-ARBA"/>
</dbReference>
<dbReference type="RefSeq" id="WP_054937262.1">
    <property type="nucleotide sequence ID" value="NZ_PVXL01000008.1"/>
</dbReference>
<feature type="domain" description="Periplasmic binding protein" evidence="6">
    <location>
        <begin position="81"/>
        <end position="342"/>
    </location>
</feature>
<evidence type="ECO:0000256" key="5">
    <source>
        <dbReference type="SAM" id="SignalP"/>
    </source>
</evidence>
<feature type="chain" id="PRO_5040882542" evidence="5">
    <location>
        <begin position="21"/>
        <end position="371"/>
    </location>
</feature>
<keyword evidence="3 5" id="KW-0732">Signal</keyword>
<keyword evidence="8" id="KW-1185">Reference proteome</keyword>
<feature type="signal peptide" evidence="5">
    <location>
        <begin position="1"/>
        <end position="20"/>
    </location>
</feature>
<dbReference type="GO" id="GO:0030313">
    <property type="term" value="C:cell envelope"/>
    <property type="evidence" value="ECO:0007669"/>
    <property type="project" value="UniProtKB-SubCell"/>
</dbReference>
<evidence type="ECO:0000256" key="2">
    <source>
        <dbReference type="ARBA" id="ARBA00007639"/>
    </source>
</evidence>
<dbReference type="PROSITE" id="PS51257">
    <property type="entry name" value="PROKAR_LIPOPROTEIN"/>
    <property type="match status" value="1"/>
</dbReference>
<dbReference type="SUPFAM" id="SSF53822">
    <property type="entry name" value="Periplasmic binding protein-like I"/>
    <property type="match status" value="1"/>
</dbReference>
<dbReference type="InterPro" id="IPR028082">
    <property type="entry name" value="Peripla_BP_I"/>
</dbReference>
<protein>
    <submittedName>
        <fullName evidence="7">D-ribose-binding periplasmic protein</fullName>
    </submittedName>
</protein>
<comment type="caution">
    <text evidence="7">The sequence shown here is derived from an EMBL/GenBank/DDBJ whole genome shotgun (WGS) entry which is preliminary data.</text>
</comment>
<feature type="compositionally biased region" description="Polar residues" evidence="4">
    <location>
        <begin position="25"/>
        <end position="44"/>
    </location>
</feature>
<reference evidence="7 8" key="1">
    <citation type="submission" date="2018-03" db="EMBL/GenBank/DDBJ databases">
        <title>Genome sequence of Moorella stamsii DSM 26217.</title>
        <authorList>
            <person name="Poehlein A."/>
            <person name="Daniel R."/>
        </authorList>
    </citation>
    <scope>NUCLEOTIDE SEQUENCE [LARGE SCALE GENOMIC DNA]</scope>
    <source>
        <strain evidence="8">DSM 26217</strain>
    </source>
</reference>
<evidence type="ECO:0000259" key="6">
    <source>
        <dbReference type="Pfam" id="PF13407"/>
    </source>
</evidence>
<dbReference type="AlphaFoldDB" id="A0A9X7J6D5"/>
<dbReference type="Proteomes" id="UP000239430">
    <property type="component" value="Unassembled WGS sequence"/>
</dbReference>
<proteinExistence type="inferred from homology"/>
<evidence type="ECO:0000256" key="1">
    <source>
        <dbReference type="ARBA" id="ARBA00004196"/>
    </source>
</evidence>
<dbReference type="Gene3D" id="3.40.50.2300">
    <property type="match status" value="2"/>
</dbReference>
<evidence type="ECO:0000313" key="7">
    <source>
        <dbReference type="EMBL" id="PRR77454.1"/>
    </source>
</evidence>
<comment type="subcellular location">
    <subcellularLocation>
        <location evidence="1">Cell envelope</location>
    </subcellularLocation>
</comment>
<gene>
    <name evidence="7" type="primary">rbsB_1</name>
    <name evidence="7" type="ORF">MOST_02040</name>
</gene>
<accession>A0A9X7J6D5</accession>
<dbReference type="Pfam" id="PF13407">
    <property type="entry name" value="Peripla_BP_4"/>
    <property type="match status" value="1"/>
</dbReference>
<name>A0A9X7J6D5_9FIRM</name>
<evidence type="ECO:0000256" key="3">
    <source>
        <dbReference type="ARBA" id="ARBA00022729"/>
    </source>
</evidence>
<evidence type="ECO:0000256" key="4">
    <source>
        <dbReference type="SAM" id="MobiDB-lite"/>
    </source>
</evidence>